<evidence type="ECO:0000256" key="1">
    <source>
        <dbReference type="PROSITE-ProRule" id="PRU00266"/>
    </source>
</evidence>
<feature type="domain" description="DRBM" evidence="2">
    <location>
        <begin position="1"/>
        <end position="73"/>
    </location>
</feature>
<accession>A0A5C2SPK9</accession>
<name>A0A5C2SPK9_9APHY</name>
<evidence type="ECO:0000313" key="4">
    <source>
        <dbReference type="Proteomes" id="UP000313359"/>
    </source>
</evidence>
<protein>
    <recommendedName>
        <fullName evidence="2">DRBM domain-containing protein</fullName>
    </recommendedName>
</protein>
<dbReference type="OrthoDB" id="3246846at2759"/>
<dbReference type="EMBL" id="ML122253">
    <property type="protein sequence ID" value="RPD65037.1"/>
    <property type="molecule type" value="Genomic_DNA"/>
</dbReference>
<dbReference type="GO" id="GO:0003723">
    <property type="term" value="F:RNA binding"/>
    <property type="evidence" value="ECO:0007669"/>
    <property type="project" value="UniProtKB-UniRule"/>
</dbReference>
<reference evidence="3" key="1">
    <citation type="journal article" date="2018" name="Genome Biol. Evol.">
        <title>Genomics and development of Lentinus tigrinus, a white-rot wood-decaying mushroom with dimorphic fruiting bodies.</title>
        <authorList>
            <person name="Wu B."/>
            <person name="Xu Z."/>
            <person name="Knudson A."/>
            <person name="Carlson A."/>
            <person name="Chen N."/>
            <person name="Kovaka S."/>
            <person name="LaButti K."/>
            <person name="Lipzen A."/>
            <person name="Pennachio C."/>
            <person name="Riley R."/>
            <person name="Schakwitz W."/>
            <person name="Umezawa K."/>
            <person name="Ohm R.A."/>
            <person name="Grigoriev I.V."/>
            <person name="Nagy L.G."/>
            <person name="Gibbons J."/>
            <person name="Hibbett D."/>
        </authorList>
    </citation>
    <scope>NUCLEOTIDE SEQUENCE [LARGE SCALE GENOMIC DNA]</scope>
    <source>
        <strain evidence="3">ALCF2SS1-6</strain>
    </source>
</reference>
<dbReference type="SMART" id="SM00358">
    <property type="entry name" value="DSRM"/>
    <property type="match status" value="1"/>
</dbReference>
<organism evidence="3 4">
    <name type="scientific">Lentinus tigrinus ALCF2SS1-6</name>
    <dbReference type="NCBI Taxonomy" id="1328759"/>
    <lineage>
        <taxon>Eukaryota</taxon>
        <taxon>Fungi</taxon>
        <taxon>Dikarya</taxon>
        <taxon>Basidiomycota</taxon>
        <taxon>Agaricomycotina</taxon>
        <taxon>Agaricomycetes</taxon>
        <taxon>Polyporales</taxon>
        <taxon>Polyporaceae</taxon>
        <taxon>Lentinus</taxon>
    </lineage>
</organism>
<dbReference type="PROSITE" id="PS50137">
    <property type="entry name" value="DS_RBD"/>
    <property type="match status" value="1"/>
</dbReference>
<keyword evidence="4" id="KW-1185">Reference proteome</keyword>
<dbReference type="Proteomes" id="UP000313359">
    <property type="component" value="Unassembled WGS sequence"/>
</dbReference>
<gene>
    <name evidence="3" type="ORF">L227DRAFT_571487</name>
</gene>
<sequence>MADRWTVQLNNYLQERQALHILSWGELLVGPPGNREWQMTCVINGESKGVGVAATKGAAKNKAAKEALAALGQPV</sequence>
<evidence type="ECO:0000259" key="2">
    <source>
        <dbReference type="PROSITE" id="PS50137"/>
    </source>
</evidence>
<dbReference type="InterPro" id="IPR014720">
    <property type="entry name" value="dsRBD_dom"/>
</dbReference>
<dbReference type="Gene3D" id="3.30.160.20">
    <property type="match status" value="1"/>
</dbReference>
<proteinExistence type="predicted"/>
<dbReference type="SUPFAM" id="SSF54768">
    <property type="entry name" value="dsRNA-binding domain-like"/>
    <property type="match status" value="1"/>
</dbReference>
<keyword evidence="1" id="KW-0694">RNA-binding</keyword>
<dbReference type="AlphaFoldDB" id="A0A5C2SPK9"/>
<dbReference type="Pfam" id="PF00035">
    <property type="entry name" value="dsrm"/>
    <property type="match status" value="1"/>
</dbReference>
<evidence type="ECO:0000313" key="3">
    <source>
        <dbReference type="EMBL" id="RPD65037.1"/>
    </source>
</evidence>